<dbReference type="InterPro" id="IPR051161">
    <property type="entry name" value="Mannose-6P_isomerase_type2"/>
</dbReference>
<keyword evidence="2" id="KW-0808">Transferase</keyword>
<protein>
    <submittedName>
        <fullName evidence="2">Mannose-1-phosphate guanylyltransferase</fullName>
    </submittedName>
</protein>
<dbReference type="PANTHER" id="PTHR46390:SF1">
    <property type="entry name" value="MANNOSE-1-PHOSPHATE GUANYLYLTRANSFERASE"/>
    <property type="match status" value="1"/>
</dbReference>
<keyword evidence="3" id="KW-1185">Reference proteome</keyword>
<comment type="caution">
    <text evidence="2">The sequence shown here is derived from an EMBL/GenBank/DDBJ whole genome shotgun (WGS) entry which is preliminary data.</text>
</comment>
<dbReference type="InterPro" id="IPR049577">
    <property type="entry name" value="GMPP_N"/>
</dbReference>
<dbReference type="AlphaFoldDB" id="A0A226HV06"/>
<dbReference type="Pfam" id="PF00483">
    <property type="entry name" value="NTP_transferase"/>
    <property type="match status" value="1"/>
</dbReference>
<dbReference type="CDD" id="cd02509">
    <property type="entry name" value="GDP-M1P_Guanylyltransferase"/>
    <property type="match status" value="1"/>
</dbReference>
<evidence type="ECO:0000313" key="2">
    <source>
        <dbReference type="EMBL" id="OXA97471.1"/>
    </source>
</evidence>
<evidence type="ECO:0000313" key="3">
    <source>
        <dbReference type="Proteomes" id="UP000198336"/>
    </source>
</evidence>
<keyword evidence="2" id="KW-0548">Nucleotidyltransferase</keyword>
<dbReference type="GO" id="GO:0004475">
    <property type="term" value="F:mannose-1-phosphate guanylyltransferase (GTP) activity"/>
    <property type="evidence" value="ECO:0007669"/>
    <property type="project" value="InterPro"/>
</dbReference>
<evidence type="ECO:0000259" key="1">
    <source>
        <dbReference type="Pfam" id="PF00483"/>
    </source>
</evidence>
<sequence>MEANNNSIIHVILTGGVGSRLWPLSRKSQPKQYLEIFENKSLFEMTVNRNSHLADKVMVVGNVDNHHLSGKVMDKTNTMYTNIVEATPRNTAAAIAFAAFASKAEDILIVTPSDHIIDQNENYNKAINEAILKAQEGFIVTFGIIPTKPETGYGYIESKGDKVISFREKPNERTAKEFIARGNFLWNSGMFCFKAGVLLDELKQFQPEVYERSKAAWDSNKEGFLDLDLSMQIPSISIDYAVMERSKKIKVVPASFSWSDLGSFESVYEYLVLKGHPIDSNGNMTIGCNIYTTFLGLKNTIFVHTDTANLILQKENSQDVKDVYNELERQNSDLLN</sequence>
<proteinExistence type="predicted"/>
<gene>
    <name evidence="2" type="ORF">B0A75_16040</name>
</gene>
<dbReference type="InterPro" id="IPR005835">
    <property type="entry name" value="NTP_transferase_dom"/>
</dbReference>
<dbReference type="InterPro" id="IPR029044">
    <property type="entry name" value="Nucleotide-diphossugar_trans"/>
</dbReference>
<dbReference type="Proteomes" id="UP000198336">
    <property type="component" value="Unassembled WGS sequence"/>
</dbReference>
<dbReference type="EMBL" id="MUHA01000025">
    <property type="protein sequence ID" value="OXA97471.1"/>
    <property type="molecule type" value="Genomic_DNA"/>
</dbReference>
<dbReference type="SUPFAM" id="SSF53448">
    <property type="entry name" value="Nucleotide-diphospho-sugar transferases"/>
    <property type="match status" value="1"/>
</dbReference>
<dbReference type="RefSeq" id="WP_089055308.1">
    <property type="nucleotide sequence ID" value="NZ_MUHA01000025.1"/>
</dbReference>
<feature type="domain" description="Nucleotidyl transferase" evidence="1">
    <location>
        <begin position="11"/>
        <end position="269"/>
    </location>
</feature>
<organism evidence="2 3">
    <name type="scientific">Flavobacterium oncorhynchi</name>
    <dbReference type="NCBI Taxonomy" id="728056"/>
    <lineage>
        <taxon>Bacteria</taxon>
        <taxon>Pseudomonadati</taxon>
        <taxon>Bacteroidota</taxon>
        <taxon>Flavobacteriia</taxon>
        <taxon>Flavobacteriales</taxon>
        <taxon>Flavobacteriaceae</taxon>
        <taxon>Flavobacterium</taxon>
    </lineage>
</organism>
<dbReference type="SUPFAM" id="SSF159283">
    <property type="entry name" value="Guanosine diphospho-D-mannose pyrophosphorylase/mannose-6-phosphate isomerase linker domain"/>
    <property type="match status" value="1"/>
</dbReference>
<dbReference type="Gene3D" id="3.90.550.10">
    <property type="entry name" value="Spore Coat Polysaccharide Biosynthesis Protein SpsA, Chain A"/>
    <property type="match status" value="1"/>
</dbReference>
<reference evidence="2 3" key="1">
    <citation type="submission" date="2016-11" db="EMBL/GenBank/DDBJ databases">
        <title>Whole genomes of Flavobacteriaceae.</title>
        <authorList>
            <person name="Stine C."/>
            <person name="Li C."/>
            <person name="Tadesse D."/>
        </authorList>
    </citation>
    <scope>NUCLEOTIDE SEQUENCE [LARGE SCALE GENOMIC DNA]</scope>
    <source>
        <strain evidence="2 3">CCUG 59446</strain>
    </source>
</reference>
<accession>A0A226HV06</accession>
<dbReference type="PANTHER" id="PTHR46390">
    <property type="entry name" value="MANNOSE-1-PHOSPHATE GUANYLYLTRANSFERASE"/>
    <property type="match status" value="1"/>
</dbReference>
<name>A0A226HV06_9FLAO</name>
<dbReference type="GO" id="GO:0009298">
    <property type="term" value="P:GDP-mannose biosynthetic process"/>
    <property type="evidence" value="ECO:0007669"/>
    <property type="project" value="TreeGrafter"/>
</dbReference>